<dbReference type="InterPro" id="IPR036653">
    <property type="entry name" value="CinA-like_C"/>
</dbReference>
<reference evidence="3" key="1">
    <citation type="journal article" date="2019" name="Int. J. Syst. Evol. Microbiol.">
        <title>The Global Catalogue of Microorganisms (GCM) 10K type strain sequencing project: providing services to taxonomists for standard genome sequencing and annotation.</title>
        <authorList>
            <consortium name="The Broad Institute Genomics Platform"/>
            <consortium name="The Broad Institute Genome Sequencing Center for Infectious Disease"/>
            <person name="Wu L."/>
            <person name="Ma J."/>
        </authorList>
    </citation>
    <scope>NUCLEOTIDE SEQUENCE [LARGE SCALE GENOMIC DNA]</scope>
    <source>
        <strain evidence="3">JCM 19134</strain>
    </source>
</reference>
<dbReference type="AlphaFoldDB" id="A0AAV3TY78"/>
<protein>
    <submittedName>
        <fullName evidence="2">Nicotinamide-nucleotide amidase</fullName>
    </submittedName>
</protein>
<gene>
    <name evidence="2" type="primary">pncC</name>
    <name evidence="2" type="ORF">GCM10025791_07170</name>
</gene>
<evidence type="ECO:0000313" key="2">
    <source>
        <dbReference type="EMBL" id="GAA4933125.1"/>
    </source>
</evidence>
<dbReference type="Pfam" id="PF02464">
    <property type="entry name" value="CinA"/>
    <property type="match status" value="1"/>
</dbReference>
<dbReference type="NCBIfam" id="TIGR00199">
    <property type="entry name" value="PncC_domain"/>
    <property type="match status" value="1"/>
</dbReference>
<sequence>MKSITESLAQDLGSRLLNMGLTVTTAESCTGGGVASAITNIPGSSTWFEMGFVTYSNQAKVKLLGVSPETLEQHGAVSEAVVREMAIGALQQSGANVAAAVSGIAGPTGGSEEKPVGTVWLAWACDFKPEVVVLGHHFNGGRSEVRNQAVMAALRGISEMIK</sequence>
<proteinExistence type="predicted"/>
<dbReference type="SUPFAM" id="SSF142433">
    <property type="entry name" value="CinA-like"/>
    <property type="match status" value="1"/>
</dbReference>
<dbReference type="InterPro" id="IPR008136">
    <property type="entry name" value="CinA_C"/>
</dbReference>
<dbReference type="Proteomes" id="UP001409585">
    <property type="component" value="Unassembled WGS sequence"/>
</dbReference>
<name>A0AAV3TY78_9ALTE</name>
<organism evidence="2 3">
    <name type="scientific">Halioxenophilus aromaticivorans</name>
    <dbReference type="NCBI Taxonomy" id="1306992"/>
    <lineage>
        <taxon>Bacteria</taxon>
        <taxon>Pseudomonadati</taxon>
        <taxon>Pseudomonadota</taxon>
        <taxon>Gammaproteobacteria</taxon>
        <taxon>Alteromonadales</taxon>
        <taxon>Alteromonadaceae</taxon>
        <taxon>Halioxenophilus</taxon>
    </lineage>
</organism>
<comment type="caution">
    <text evidence="2">The sequence shown here is derived from an EMBL/GenBank/DDBJ whole genome shotgun (WGS) entry which is preliminary data.</text>
</comment>
<keyword evidence="3" id="KW-1185">Reference proteome</keyword>
<dbReference type="Gene3D" id="3.90.950.20">
    <property type="entry name" value="CinA-like"/>
    <property type="match status" value="1"/>
</dbReference>
<evidence type="ECO:0000259" key="1">
    <source>
        <dbReference type="Pfam" id="PF02464"/>
    </source>
</evidence>
<accession>A0AAV3TY78</accession>
<feature type="domain" description="CinA C-terminal" evidence="1">
    <location>
        <begin position="6"/>
        <end position="160"/>
    </location>
</feature>
<evidence type="ECO:0000313" key="3">
    <source>
        <dbReference type="Proteomes" id="UP001409585"/>
    </source>
</evidence>
<dbReference type="RefSeq" id="WP_345417184.1">
    <property type="nucleotide sequence ID" value="NZ_AP031496.1"/>
</dbReference>
<dbReference type="EMBL" id="BAABLX010000007">
    <property type="protein sequence ID" value="GAA4933125.1"/>
    <property type="molecule type" value="Genomic_DNA"/>
</dbReference>